<dbReference type="EMBL" id="AKWW02000026">
    <property type="protein sequence ID" value="EMF43421.1"/>
    <property type="molecule type" value="Genomic_DNA"/>
</dbReference>
<evidence type="ECO:0000256" key="1">
    <source>
        <dbReference type="SAM" id="Phobius"/>
    </source>
</evidence>
<keyword evidence="1" id="KW-0472">Membrane</keyword>
<proteinExistence type="predicted"/>
<sequence length="44" mass="5209">MGFLYLIVSLIVCIWMGILSYQLIQNPEPQSARKFFSFPYFIFS</sequence>
<keyword evidence="1" id="KW-1133">Transmembrane helix</keyword>
<reference evidence="2 3" key="1">
    <citation type="submission" date="2013-01" db="EMBL/GenBank/DDBJ databases">
        <authorList>
            <person name="Harkins D.M."/>
            <person name="Durkin A.S."/>
            <person name="Brinkac L.M."/>
            <person name="Haft D.H."/>
            <person name="Selengut J.D."/>
            <person name="Sanka R."/>
            <person name="DePew J."/>
            <person name="Purushe J."/>
            <person name="Hartskeerl R.A."/>
            <person name="Ahmed A."/>
            <person name="van der Linden H."/>
            <person name="Goris M.G.A."/>
            <person name="Vinetz J.M."/>
            <person name="Sutton G.G."/>
            <person name="Nierman W.C."/>
            <person name="Fouts D.E."/>
        </authorList>
    </citation>
    <scope>NUCLEOTIDE SEQUENCE [LARGE SCALE GENOMIC DNA]</scope>
    <source>
        <strain evidence="2 3">TE 1992</strain>
    </source>
</reference>
<protein>
    <submittedName>
        <fullName evidence="2">Uncharacterized protein</fullName>
    </submittedName>
</protein>
<gene>
    <name evidence="2" type="ORF">LEP1GSC067_1282</name>
</gene>
<keyword evidence="1" id="KW-0812">Transmembrane</keyword>
<dbReference type="AlphaFoldDB" id="M3EZZ4"/>
<organism evidence="2 3">
    <name type="scientific">Leptospira interrogans serovar Lora str. TE 1992</name>
    <dbReference type="NCBI Taxonomy" id="1193028"/>
    <lineage>
        <taxon>Bacteria</taxon>
        <taxon>Pseudomonadati</taxon>
        <taxon>Spirochaetota</taxon>
        <taxon>Spirochaetia</taxon>
        <taxon>Leptospirales</taxon>
        <taxon>Leptospiraceae</taxon>
        <taxon>Leptospira</taxon>
    </lineage>
</organism>
<comment type="caution">
    <text evidence="2">The sequence shown here is derived from an EMBL/GenBank/DDBJ whole genome shotgun (WGS) entry which is preliminary data.</text>
</comment>
<dbReference type="Proteomes" id="UP000011754">
    <property type="component" value="Unassembled WGS sequence"/>
</dbReference>
<evidence type="ECO:0000313" key="2">
    <source>
        <dbReference type="EMBL" id="EMF43421.1"/>
    </source>
</evidence>
<name>M3EZZ4_LEPIR</name>
<feature type="transmembrane region" description="Helical" evidence="1">
    <location>
        <begin position="6"/>
        <end position="24"/>
    </location>
</feature>
<evidence type="ECO:0000313" key="3">
    <source>
        <dbReference type="Proteomes" id="UP000011754"/>
    </source>
</evidence>
<accession>M3EZZ4</accession>